<accession>A0A1H0T458</accession>
<evidence type="ECO:0000313" key="1">
    <source>
        <dbReference type="EMBL" id="SDP48847.1"/>
    </source>
</evidence>
<dbReference type="RefSeq" id="WP_092224115.1">
    <property type="nucleotide sequence ID" value="NZ_FNJI01000022.1"/>
</dbReference>
<dbReference type="STRING" id="91360.SAMN05660330_02921"/>
<evidence type="ECO:0000313" key="2">
    <source>
        <dbReference type="Proteomes" id="UP000199073"/>
    </source>
</evidence>
<sequence length="187" mass="20248">MVDYLENFRSMAKKAACIADNPAAEIVELLGGRLPSRWGRMPLLSRAMIVETGAVLKSHGLMKNGTRLCDNGMTVGLVGATRFGSMQTDLAFKKSMTLGPGLASPALFGYTLPNTPLAEAAVIFGLTGPVYAIYHDGDNLHERARLEAESLLDAFANLDWVLACVFDHYPGEDEPENIFVNLTVSSR</sequence>
<gene>
    <name evidence="1" type="ORF">SAMN05660330_02921</name>
</gene>
<name>A0A1H0T458_9BACT</name>
<dbReference type="Proteomes" id="UP000199073">
    <property type="component" value="Unassembled WGS sequence"/>
</dbReference>
<dbReference type="AlphaFoldDB" id="A0A1H0T458"/>
<dbReference type="EMBL" id="FNJI01000022">
    <property type="protein sequence ID" value="SDP48847.1"/>
    <property type="molecule type" value="Genomic_DNA"/>
</dbReference>
<dbReference type="OrthoDB" id="5405287at2"/>
<protein>
    <recommendedName>
        <fullName evidence="3">Beta-ketoacyl synthase, N-terminal domain</fullName>
    </recommendedName>
</protein>
<evidence type="ECO:0008006" key="3">
    <source>
        <dbReference type="Google" id="ProtNLM"/>
    </source>
</evidence>
<organism evidence="1 2">
    <name type="scientific">Desulforhopalus singaporensis</name>
    <dbReference type="NCBI Taxonomy" id="91360"/>
    <lineage>
        <taxon>Bacteria</taxon>
        <taxon>Pseudomonadati</taxon>
        <taxon>Thermodesulfobacteriota</taxon>
        <taxon>Desulfobulbia</taxon>
        <taxon>Desulfobulbales</taxon>
        <taxon>Desulfocapsaceae</taxon>
        <taxon>Desulforhopalus</taxon>
    </lineage>
</organism>
<reference evidence="1 2" key="1">
    <citation type="submission" date="2016-10" db="EMBL/GenBank/DDBJ databases">
        <authorList>
            <person name="de Groot N.N."/>
        </authorList>
    </citation>
    <scope>NUCLEOTIDE SEQUENCE [LARGE SCALE GENOMIC DNA]</scope>
    <source>
        <strain evidence="1 2">DSM 12130</strain>
    </source>
</reference>
<keyword evidence="2" id="KW-1185">Reference proteome</keyword>
<proteinExistence type="predicted"/>